<dbReference type="Gramene" id="fgenesh1_pm.C_scaffold_7002343">
    <property type="protein sequence ID" value="fgenesh1_pm.C_scaffold_7002343"/>
    <property type="gene ID" value="fgenesh1_pm.C_scaffold_7002343"/>
</dbReference>
<keyword evidence="4" id="KW-1185">Reference proteome</keyword>
<dbReference type="PROSITE" id="PS52045">
    <property type="entry name" value="NEPROSIN_PEP_CD"/>
    <property type="match status" value="1"/>
</dbReference>
<dbReference type="eggNOG" id="ENOG502RY8N">
    <property type="taxonomic scope" value="Eukaryota"/>
</dbReference>
<feature type="signal peptide" evidence="1">
    <location>
        <begin position="1"/>
        <end position="15"/>
    </location>
</feature>
<dbReference type="InterPro" id="IPR004314">
    <property type="entry name" value="Neprosin"/>
</dbReference>
<dbReference type="STRING" id="81972.D7MH83"/>
<proteinExistence type="predicted"/>
<protein>
    <recommendedName>
        <fullName evidence="2">Neprosin PEP catalytic domain-containing protein</fullName>
    </recommendedName>
</protein>
<evidence type="ECO:0000259" key="2">
    <source>
        <dbReference type="PROSITE" id="PS52045"/>
    </source>
</evidence>
<dbReference type="HOGENOM" id="CLU_030538_1_1_1"/>
<dbReference type="Pfam" id="PF03080">
    <property type="entry name" value="Neprosin"/>
    <property type="match status" value="1"/>
</dbReference>
<evidence type="ECO:0000313" key="3">
    <source>
        <dbReference type="EMBL" id="EFH46599.1"/>
    </source>
</evidence>
<reference evidence="3" key="2">
    <citation type="submission" date="2010-06" db="EMBL/GenBank/DDBJ databases">
        <title>The basis of rapid genome size change in Arabidopsis.</title>
        <authorList>
            <person name="Bakker E."/>
            <person name="Bergelson J."/>
            <person name="Cheng J.F."/>
            <person name="Clark R.M."/>
            <person name="Fawcett J."/>
            <person name="Gaut B."/>
            <person name="Grigoriev I."/>
            <person name="Gundlach H."/>
            <person name="Guo Y."/>
            <person name="Haberer G."/>
            <person name="Hollister J."/>
            <person name="Hu T.T."/>
            <person name="Mayer K.F.X."/>
            <person name="Nasrallah J."/>
            <person name="Nordborg M."/>
            <person name="Otillar R."/>
            <person name="Pattyn P."/>
            <person name="Schmutz J."/>
            <person name="Spannagl M."/>
            <person name="van de Peer Y."/>
            <person name="Wang X."/>
            <person name="Weigel D."/>
            <person name="Yang L."/>
        </authorList>
    </citation>
    <scope>NUCLEOTIDE SEQUENCE</scope>
</reference>
<dbReference type="EMBL" id="GL348719">
    <property type="protein sequence ID" value="EFH46599.1"/>
    <property type="molecule type" value="Genomic_DNA"/>
</dbReference>
<dbReference type="AlphaFoldDB" id="D7MH83"/>
<sequence length="337" mass="38275">MTMLLFLLGYIVCFSEMSSLSNSFSDAEILQNIIKPPTKVIKIRRTSFLKTLRTNNVKFDYLWENGIGCPTGTVPIKRITKKKLLRLNSFSDKYKPQGSWNFTNNQYNIKDDNHHFAVSRTDRGKGKIYNGATMTSNIYNPKVKFPQFSSTRIHIQIGNDFIQAGWTVNPKLYSDSQTRIFVYTKVIGITMVRSDFPLGLVEISNVRGSSTISFETFGLLKDKINDNGWLEVAKEKIGFWPAKLFQQTSANNVEWGGEVYSASMPIPQMGCGYIPVGRVRYDSILCNITLIDENFNVDDLVKNRQAFSDIRGYKVVNDIYSDIPVNNIVYYGGPGHN</sequence>
<evidence type="ECO:0000256" key="1">
    <source>
        <dbReference type="SAM" id="SignalP"/>
    </source>
</evidence>
<gene>
    <name evidence="3" type="ORF">ARALYDRAFT_330116</name>
</gene>
<accession>D7MH83</accession>
<dbReference type="InterPro" id="IPR053168">
    <property type="entry name" value="Glutamic_endopeptidase"/>
</dbReference>
<organism evidence="4">
    <name type="scientific">Arabidopsis lyrata subsp. lyrata</name>
    <name type="common">Lyre-leaved rock-cress</name>
    <dbReference type="NCBI Taxonomy" id="81972"/>
    <lineage>
        <taxon>Eukaryota</taxon>
        <taxon>Viridiplantae</taxon>
        <taxon>Streptophyta</taxon>
        <taxon>Embryophyta</taxon>
        <taxon>Tracheophyta</taxon>
        <taxon>Spermatophyta</taxon>
        <taxon>Magnoliopsida</taxon>
        <taxon>eudicotyledons</taxon>
        <taxon>Gunneridae</taxon>
        <taxon>Pentapetalae</taxon>
        <taxon>rosids</taxon>
        <taxon>malvids</taxon>
        <taxon>Brassicales</taxon>
        <taxon>Brassicaceae</taxon>
        <taxon>Camelineae</taxon>
        <taxon>Arabidopsis</taxon>
    </lineage>
</organism>
<feature type="chain" id="PRO_5011977155" description="Neprosin PEP catalytic domain-containing protein" evidence="1">
    <location>
        <begin position="16"/>
        <end position="337"/>
    </location>
</feature>
<dbReference type="PANTHER" id="PTHR31589">
    <property type="entry name" value="PROTEIN, PUTATIVE (DUF239)-RELATED-RELATED"/>
    <property type="match status" value="1"/>
</dbReference>
<dbReference type="Proteomes" id="UP000008694">
    <property type="component" value="Unassembled WGS sequence"/>
</dbReference>
<keyword evidence="1" id="KW-0732">Signal</keyword>
<dbReference type="Pfam" id="PF14365">
    <property type="entry name" value="Neprosin_AP"/>
    <property type="match status" value="1"/>
</dbReference>
<dbReference type="InterPro" id="IPR025521">
    <property type="entry name" value="Neprosin_propep"/>
</dbReference>
<dbReference type="PANTHER" id="PTHR31589:SF176">
    <property type="entry name" value="NEPROSIN ACTIVATION PEPTIDE DOMAIN-CONTAINING PROTEIN-RELATED"/>
    <property type="match status" value="1"/>
</dbReference>
<name>D7MH83_ARALL</name>
<reference evidence="3" key="1">
    <citation type="submission" date="2009-11" db="EMBL/GenBank/DDBJ databases">
        <authorList>
            <consortium name="US DOE Joint Genome Institute (JGI-PGF)"/>
            <person name="Ottilar R."/>
            <person name="Schmutz J."/>
            <person name="Salamov A."/>
            <person name="Cheng J.F."/>
            <person name="Lucas S."/>
            <person name="Pitluck S."/>
            <person name="Gundlach H."/>
            <person name="Guo Y."/>
            <person name="Haberer G."/>
            <person name="Nasrallah J."/>
            <person name="Mayer K.F.X."/>
            <person name="van de Peer Y."/>
            <person name="Weigel D."/>
            <person name="Grigoriev I.V."/>
        </authorList>
    </citation>
    <scope>NUCLEOTIDE SEQUENCE</scope>
</reference>
<feature type="domain" description="Neprosin PEP catalytic" evidence="2">
    <location>
        <begin position="109"/>
        <end position="337"/>
    </location>
</feature>
<evidence type="ECO:0000313" key="4">
    <source>
        <dbReference type="Proteomes" id="UP000008694"/>
    </source>
</evidence>